<keyword evidence="2" id="KW-1185">Reference proteome</keyword>
<comment type="caution">
    <text evidence="1">The sequence shown here is derived from an EMBL/GenBank/DDBJ whole genome shotgun (WGS) entry which is preliminary data.</text>
</comment>
<dbReference type="Proteomes" id="UP001157502">
    <property type="component" value="Chromosome 20"/>
</dbReference>
<gene>
    <name evidence="1" type="ORF">DPEC_G00236110</name>
</gene>
<evidence type="ECO:0000313" key="1">
    <source>
        <dbReference type="EMBL" id="KAJ7996342.1"/>
    </source>
</evidence>
<name>A0ACC2FY90_DALPE</name>
<evidence type="ECO:0000313" key="2">
    <source>
        <dbReference type="Proteomes" id="UP001157502"/>
    </source>
</evidence>
<accession>A0ACC2FY90</accession>
<proteinExistence type="predicted"/>
<protein>
    <submittedName>
        <fullName evidence="1">Uncharacterized protein</fullName>
    </submittedName>
</protein>
<reference evidence="1" key="1">
    <citation type="submission" date="2021-05" db="EMBL/GenBank/DDBJ databases">
        <authorList>
            <person name="Pan Q."/>
            <person name="Jouanno E."/>
            <person name="Zahm M."/>
            <person name="Klopp C."/>
            <person name="Cabau C."/>
            <person name="Louis A."/>
            <person name="Berthelot C."/>
            <person name="Parey E."/>
            <person name="Roest Crollius H."/>
            <person name="Montfort J."/>
            <person name="Robinson-Rechavi M."/>
            <person name="Bouchez O."/>
            <person name="Lampietro C."/>
            <person name="Lopez Roques C."/>
            <person name="Donnadieu C."/>
            <person name="Postlethwait J."/>
            <person name="Bobe J."/>
            <person name="Dillon D."/>
            <person name="Chandos A."/>
            <person name="von Hippel F."/>
            <person name="Guiguen Y."/>
        </authorList>
    </citation>
    <scope>NUCLEOTIDE SEQUENCE</scope>
    <source>
        <strain evidence="1">YG-Jan2019</strain>
    </source>
</reference>
<organism evidence="1 2">
    <name type="scientific">Dallia pectoralis</name>
    <name type="common">Alaska blackfish</name>
    <dbReference type="NCBI Taxonomy" id="75939"/>
    <lineage>
        <taxon>Eukaryota</taxon>
        <taxon>Metazoa</taxon>
        <taxon>Chordata</taxon>
        <taxon>Craniata</taxon>
        <taxon>Vertebrata</taxon>
        <taxon>Euteleostomi</taxon>
        <taxon>Actinopterygii</taxon>
        <taxon>Neopterygii</taxon>
        <taxon>Teleostei</taxon>
        <taxon>Protacanthopterygii</taxon>
        <taxon>Esociformes</taxon>
        <taxon>Umbridae</taxon>
        <taxon>Dallia</taxon>
    </lineage>
</organism>
<sequence>MFTLKQIVSQIRCIDAALPPLRLQGIRILNYIDDWLILAPSEHLAVRHRDVVLAHINKLGLRLNAGKSVLSPVQVTTFLGVVCDSTTMREHLSPARVASILAAIEQVRLGQSLTVKQFQRLLGLLAAASNVIPCGLLFMRPLQWWLRTSSA</sequence>
<dbReference type="EMBL" id="CM055747">
    <property type="protein sequence ID" value="KAJ7996342.1"/>
    <property type="molecule type" value="Genomic_DNA"/>
</dbReference>